<organism evidence="2 3">
    <name type="scientific">Luteimicrobium xylanilyticum</name>
    <dbReference type="NCBI Taxonomy" id="1133546"/>
    <lineage>
        <taxon>Bacteria</taxon>
        <taxon>Bacillati</taxon>
        <taxon>Actinomycetota</taxon>
        <taxon>Actinomycetes</taxon>
        <taxon>Micrococcales</taxon>
        <taxon>Luteimicrobium</taxon>
    </lineage>
</organism>
<protein>
    <recommendedName>
        <fullName evidence="1">HTH marR-type domain-containing protein</fullName>
    </recommendedName>
</protein>
<name>A0A5P9QEM4_9MICO</name>
<dbReference type="InterPro" id="IPR036388">
    <property type="entry name" value="WH-like_DNA-bd_sf"/>
</dbReference>
<dbReference type="EMBL" id="CP045529">
    <property type="protein sequence ID" value="QFU99921.1"/>
    <property type="molecule type" value="Genomic_DNA"/>
</dbReference>
<dbReference type="InterPro" id="IPR000835">
    <property type="entry name" value="HTH_MarR-typ"/>
</dbReference>
<dbReference type="Pfam" id="PF12802">
    <property type="entry name" value="MarR_2"/>
    <property type="match status" value="1"/>
</dbReference>
<dbReference type="PANTHER" id="PTHR33164:SF43">
    <property type="entry name" value="HTH-TYPE TRANSCRIPTIONAL REPRESSOR YETL"/>
    <property type="match status" value="1"/>
</dbReference>
<feature type="domain" description="HTH marR-type" evidence="1">
    <location>
        <begin position="1"/>
        <end position="142"/>
    </location>
</feature>
<reference evidence="2 3" key="1">
    <citation type="submission" date="2019-10" db="EMBL/GenBank/DDBJ databases">
        <title>Genome sequence of Luteimicrobium xylanilyticum HY-24.</title>
        <authorList>
            <person name="Kim D.Y."/>
            <person name="Park H.-Y."/>
        </authorList>
    </citation>
    <scope>NUCLEOTIDE SEQUENCE [LARGE SCALE GENOMIC DNA]</scope>
    <source>
        <strain evidence="2 3">HY-24</strain>
    </source>
</reference>
<dbReference type="Proteomes" id="UP000326702">
    <property type="component" value="Chromosome"/>
</dbReference>
<gene>
    <name evidence="2" type="ORF">KDY119_03457</name>
</gene>
<dbReference type="Gene3D" id="1.10.10.10">
    <property type="entry name" value="Winged helix-like DNA-binding domain superfamily/Winged helix DNA-binding domain"/>
    <property type="match status" value="1"/>
</dbReference>
<dbReference type="PANTHER" id="PTHR33164">
    <property type="entry name" value="TRANSCRIPTIONAL REGULATOR, MARR FAMILY"/>
    <property type="match status" value="1"/>
</dbReference>
<dbReference type="KEGG" id="lxl:KDY119_03457"/>
<dbReference type="InterPro" id="IPR036390">
    <property type="entry name" value="WH_DNA-bd_sf"/>
</dbReference>
<dbReference type="SMART" id="SM00347">
    <property type="entry name" value="HTH_MARR"/>
    <property type="match status" value="1"/>
</dbReference>
<dbReference type="GO" id="GO:0003700">
    <property type="term" value="F:DNA-binding transcription factor activity"/>
    <property type="evidence" value="ECO:0007669"/>
    <property type="project" value="InterPro"/>
</dbReference>
<dbReference type="GO" id="GO:0006950">
    <property type="term" value="P:response to stress"/>
    <property type="evidence" value="ECO:0007669"/>
    <property type="project" value="TreeGrafter"/>
</dbReference>
<dbReference type="AlphaFoldDB" id="A0A5P9QEM4"/>
<keyword evidence="3" id="KW-1185">Reference proteome</keyword>
<accession>A0A5P9QEM4</accession>
<evidence type="ECO:0000313" key="2">
    <source>
        <dbReference type="EMBL" id="QFU99921.1"/>
    </source>
</evidence>
<sequence>MARAAQPPSDLGILVLLAHQSFLRQLHADLAAKGFDELGGSDGVVMRVLSSGPRTISELAGLLEVTPQAAAQTVDGMERRGFVVRRPDPRDGRARLVELSDRGRESIGAARAFHRDFEDALVQRHGRETIDRFRSVLSGMAEQAPDGLDRELRALYL</sequence>
<proteinExistence type="predicted"/>
<evidence type="ECO:0000259" key="1">
    <source>
        <dbReference type="PROSITE" id="PS50995"/>
    </source>
</evidence>
<evidence type="ECO:0000313" key="3">
    <source>
        <dbReference type="Proteomes" id="UP000326702"/>
    </source>
</evidence>
<dbReference type="SUPFAM" id="SSF46785">
    <property type="entry name" value="Winged helix' DNA-binding domain"/>
    <property type="match status" value="1"/>
</dbReference>
<dbReference type="PROSITE" id="PS50995">
    <property type="entry name" value="HTH_MARR_2"/>
    <property type="match status" value="1"/>
</dbReference>
<dbReference type="RefSeq" id="WP_036947760.1">
    <property type="nucleotide sequence ID" value="NZ_BAABIH010000010.1"/>
</dbReference>
<dbReference type="OrthoDB" id="9815567at2"/>
<dbReference type="InterPro" id="IPR039422">
    <property type="entry name" value="MarR/SlyA-like"/>
</dbReference>